<accession>A0A2K0T4Y2</accession>
<dbReference type="InterPro" id="IPR011009">
    <property type="entry name" value="Kinase-like_dom_sf"/>
</dbReference>
<comment type="caution">
    <text evidence="2">The sequence shown here is derived from an EMBL/GenBank/DDBJ whole genome shotgun (WGS) entry which is preliminary data.</text>
</comment>
<gene>
    <name evidence="2" type="ORF">TGAMA5MH_07581</name>
</gene>
<reference evidence="2 3" key="1">
    <citation type="submission" date="2017-02" db="EMBL/GenBank/DDBJ databases">
        <title>Genomes of Trichoderma spp. with biocontrol activity.</title>
        <authorList>
            <person name="Gardiner D."/>
            <person name="Kazan K."/>
            <person name="Vos C."/>
            <person name="Harvey P."/>
        </authorList>
    </citation>
    <scope>NUCLEOTIDE SEQUENCE [LARGE SCALE GENOMIC DNA]</scope>
    <source>
        <strain evidence="2 3">A5MH</strain>
    </source>
</reference>
<dbReference type="Gene3D" id="1.10.510.10">
    <property type="entry name" value="Transferase(Phosphotransferase) domain 1"/>
    <property type="match status" value="1"/>
</dbReference>
<protein>
    <recommendedName>
        <fullName evidence="1">Protein kinase domain-containing protein</fullName>
    </recommendedName>
</protein>
<dbReference type="GO" id="GO:0004672">
    <property type="term" value="F:protein kinase activity"/>
    <property type="evidence" value="ECO:0007669"/>
    <property type="project" value="InterPro"/>
</dbReference>
<feature type="domain" description="Protein kinase" evidence="1">
    <location>
        <begin position="1"/>
        <end position="208"/>
    </location>
</feature>
<dbReference type="InterPro" id="IPR008271">
    <property type="entry name" value="Ser/Thr_kinase_AS"/>
</dbReference>
<dbReference type="InterPro" id="IPR050167">
    <property type="entry name" value="Ser_Thr_protein_kinase"/>
</dbReference>
<evidence type="ECO:0000313" key="3">
    <source>
        <dbReference type="Proteomes" id="UP000236546"/>
    </source>
</evidence>
<proteinExistence type="predicted"/>
<dbReference type="Pfam" id="PF00069">
    <property type="entry name" value="Pkinase"/>
    <property type="match status" value="1"/>
</dbReference>
<dbReference type="OrthoDB" id="4062651at2759"/>
<evidence type="ECO:0000259" key="1">
    <source>
        <dbReference type="PROSITE" id="PS50011"/>
    </source>
</evidence>
<dbReference type="SMART" id="SM00220">
    <property type="entry name" value="S_TKc"/>
    <property type="match status" value="1"/>
</dbReference>
<dbReference type="EMBL" id="MTYH01000068">
    <property type="protein sequence ID" value="PNP40584.1"/>
    <property type="molecule type" value="Genomic_DNA"/>
</dbReference>
<evidence type="ECO:0000313" key="2">
    <source>
        <dbReference type="EMBL" id="PNP40584.1"/>
    </source>
</evidence>
<dbReference type="GO" id="GO:0005737">
    <property type="term" value="C:cytoplasm"/>
    <property type="evidence" value="ECO:0007669"/>
    <property type="project" value="TreeGrafter"/>
</dbReference>
<dbReference type="GO" id="GO:0007165">
    <property type="term" value="P:signal transduction"/>
    <property type="evidence" value="ECO:0007669"/>
    <property type="project" value="TreeGrafter"/>
</dbReference>
<name>A0A2K0T4Y2_9HYPO</name>
<dbReference type="PROSITE" id="PS50011">
    <property type="entry name" value="PROTEIN_KINASE_DOM"/>
    <property type="match status" value="1"/>
</dbReference>
<dbReference type="SUPFAM" id="SSF56112">
    <property type="entry name" value="Protein kinase-like (PK-like)"/>
    <property type="match status" value="1"/>
</dbReference>
<dbReference type="PANTHER" id="PTHR23257">
    <property type="entry name" value="SERINE-THREONINE PROTEIN KINASE"/>
    <property type="match status" value="1"/>
</dbReference>
<sequence>MELGLHGSLNFIIKHSPSALSTLQRRHITIDVAMGLYAIHKAGFMHGDLKPDNIIITGHHDPARGIIAKITDFGGSMETVLKGNKAKHFTPLWAAPEVQNKDADIDWEKADVYSYGLVIGSLWGSCRNGLISWSHGERSSSIFSALAMPVLDDIESHVIANDFLWLGKIEDRTINNVKTQLEHNAIDQSLQNEILELVTTPLRTHFWLRPDTNALALSLVSFASETGRDIVSEEMANTEAEYSEPDKQVS</sequence>
<dbReference type="GO" id="GO:0005524">
    <property type="term" value="F:ATP binding"/>
    <property type="evidence" value="ECO:0007669"/>
    <property type="project" value="InterPro"/>
</dbReference>
<dbReference type="Proteomes" id="UP000236546">
    <property type="component" value="Unassembled WGS sequence"/>
</dbReference>
<dbReference type="InterPro" id="IPR000719">
    <property type="entry name" value="Prot_kinase_dom"/>
</dbReference>
<dbReference type="AlphaFoldDB" id="A0A2K0T4Y2"/>
<organism evidence="2 3">
    <name type="scientific">Trichoderma gamsii</name>
    <dbReference type="NCBI Taxonomy" id="398673"/>
    <lineage>
        <taxon>Eukaryota</taxon>
        <taxon>Fungi</taxon>
        <taxon>Dikarya</taxon>
        <taxon>Ascomycota</taxon>
        <taxon>Pezizomycotina</taxon>
        <taxon>Sordariomycetes</taxon>
        <taxon>Hypocreomycetidae</taxon>
        <taxon>Hypocreales</taxon>
        <taxon>Hypocreaceae</taxon>
        <taxon>Trichoderma</taxon>
    </lineage>
</organism>
<dbReference type="PROSITE" id="PS00108">
    <property type="entry name" value="PROTEIN_KINASE_ST"/>
    <property type="match status" value="1"/>
</dbReference>